<gene>
    <name evidence="3" type="ORF">GEV26_08500</name>
</gene>
<dbReference type="PANTHER" id="PTHR11527">
    <property type="entry name" value="HEAT-SHOCK PROTEIN 20 FAMILY MEMBER"/>
    <property type="match status" value="1"/>
</dbReference>
<dbReference type="InterPro" id="IPR008978">
    <property type="entry name" value="HSP20-like_chaperone"/>
</dbReference>
<dbReference type="EMBL" id="CP045737">
    <property type="protein sequence ID" value="QGG41396.1"/>
    <property type="molecule type" value="Genomic_DNA"/>
</dbReference>
<dbReference type="PROSITE" id="PS01031">
    <property type="entry name" value="SHSP"/>
    <property type="match status" value="1"/>
</dbReference>
<keyword evidence="4" id="KW-1185">Reference proteome</keyword>
<organism evidence="3 4">
    <name type="scientific">Aeromicrobium yanjiei</name>
    <dbReference type="NCBI Taxonomy" id="2662028"/>
    <lineage>
        <taxon>Bacteria</taxon>
        <taxon>Bacillati</taxon>
        <taxon>Actinomycetota</taxon>
        <taxon>Actinomycetes</taxon>
        <taxon>Propionibacteriales</taxon>
        <taxon>Nocardioidaceae</taxon>
        <taxon>Aeromicrobium</taxon>
    </lineage>
</organism>
<dbReference type="AlphaFoldDB" id="A0A5Q2MK13"/>
<dbReference type="CDD" id="cd06464">
    <property type="entry name" value="ACD_sHsps-like"/>
    <property type="match status" value="1"/>
</dbReference>
<dbReference type="Gene3D" id="2.60.40.790">
    <property type="match status" value="1"/>
</dbReference>
<dbReference type="InterPro" id="IPR002068">
    <property type="entry name" value="A-crystallin/Hsp20_dom"/>
</dbReference>
<dbReference type="KEGG" id="aef:GEV26_08500"/>
<sequence length="137" mass="15311">MTPSIVRRPQGPFTDLMDWLDGEVRRVGVSPAVPIEDFVEDGQYVVRAELPGVDPDKDVSVTVEGDILTIHGERHEEKKEKNLQEHRYGSFTRKVRVPTGTVASEVKATYTNGILEVRVPVKTADDQAQKVTIERGE</sequence>
<comment type="similarity">
    <text evidence="1 2">Belongs to the small heat shock protein (HSP20) family.</text>
</comment>
<dbReference type="SUPFAM" id="SSF49764">
    <property type="entry name" value="HSP20-like chaperones"/>
    <property type="match status" value="1"/>
</dbReference>
<evidence type="ECO:0000313" key="4">
    <source>
        <dbReference type="Proteomes" id="UP000392064"/>
    </source>
</evidence>
<reference evidence="3 4" key="1">
    <citation type="submission" date="2019-11" db="EMBL/GenBank/DDBJ databases">
        <authorList>
            <person name="Li J."/>
        </authorList>
    </citation>
    <scope>NUCLEOTIDE SEQUENCE [LARGE SCALE GENOMIC DNA]</scope>
    <source>
        <strain evidence="3 4">MF47</strain>
    </source>
</reference>
<evidence type="ECO:0000313" key="3">
    <source>
        <dbReference type="EMBL" id="QGG41396.1"/>
    </source>
</evidence>
<dbReference type="InterPro" id="IPR031107">
    <property type="entry name" value="Small_HSP"/>
</dbReference>
<protein>
    <submittedName>
        <fullName evidence="3">Hsp20 family protein</fullName>
    </submittedName>
</protein>
<proteinExistence type="inferred from homology"/>
<evidence type="ECO:0000256" key="2">
    <source>
        <dbReference type="RuleBase" id="RU003616"/>
    </source>
</evidence>
<dbReference type="Proteomes" id="UP000392064">
    <property type="component" value="Chromosome"/>
</dbReference>
<accession>A0A5Q2MK13</accession>
<evidence type="ECO:0000256" key="1">
    <source>
        <dbReference type="PROSITE-ProRule" id="PRU00285"/>
    </source>
</evidence>
<dbReference type="Pfam" id="PF00011">
    <property type="entry name" value="HSP20"/>
    <property type="match status" value="1"/>
</dbReference>
<name>A0A5Q2MK13_9ACTN</name>
<dbReference type="RefSeq" id="WP_153652664.1">
    <property type="nucleotide sequence ID" value="NZ_CP045737.1"/>
</dbReference>